<dbReference type="InterPro" id="IPR006015">
    <property type="entry name" value="Universal_stress_UspA"/>
</dbReference>
<sequence>MYPKILVPVKLTLAFDSFMEYLSSVEELGIQEVHLVNVLQVKDPVDAEILASLESEAFEREKKIWAEKGIRVVTHAPFGRFHEEINRIADKEGIDVIVTCSLAESLIYELILDPMADNLVRNARHPVLTLSCHLGGERKEVQYPIRGANLFKKILFPTDFSDNAEHALDTVVKTIVKKTGAGVRLLHVQEHKRIHPHLTDRLAEFNQIDTERLERIKTELLADGASEVTYTIVEGHAALVILDEIARTQPTLVVMGNQGRGRIHELFIGSVAHHVVRQAPAPVLLIPWREK</sequence>
<evidence type="ECO:0000313" key="3">
    <source>
        <dbReference type="EMBL" id="GAK56827.1"/>
    </source>
</evidence>
<feature type="domain" description="UspA" evidence="2">
    <location>
        <begin position="151"/>
        <end position="287"/>
    </location>
</feature>
<keyword evidence="4" id="KW-1185">Reference proteome</keyword>
<dbReference type="PRINTS" id="PR01438">
    <property type="entry name" value="UNVRSLSTRESS"/>
</dbReference>
<name>A0A081BWX2_VECG1</name>
<dbReference type="STRING" id="1499967.U27_03791"/>
<protein>
    <submittedName>
        <fullName evidence="3">UspA domain protein</fullName>
    </submittedName>
</protein>
<dbReference type="InterPro" id="IPR006016">
    <property type="entry name" value="UspA"/>
</dbReference>
<evidence type="ECO:0000256" key="1">
    <source>
        <dbReference type="ARBA" id="ARBA00008791"/>
    </source>
</evidence>
<accession>A0A081BWX2</accession>
<evidence type="ECO:0000259" key="2">
    <source>
        <dbReference type="Pfam" id="PF00582"/>
    </source>
</evidence>
<dbReference type="eggNOG" id="COG0589">
    <property type="taxonomic scope" value="Bacteria"/>
</dbReference>
<evidence type="ECO:0000313" key="4">
    <source>
        <dbReference type="Proteomes" id="UP000030661"/>
    </source>
</evidence>
<dbReference type="EMBL" id="DF820465">
    <property type="protein sequence ID" value="GAK56827.1"/>
    <property type="molecule type" value="Genomic_DNA"/>
</dbReference>
<organism evidence="3 4">
    <name type="scientific">Vecturithrix granuli</name>
    <dbReference type="NCBI Taxonomy" id="1499967"/>
    <lineage>
        <taxon>Bacteria</taxon>
        <taxon>Candidatus Moduliflexota</taxon>
        <taxon>Candidatus Vecturitrichia</taxon>
        <taxon>Candidatus Vecturitrichales</taxon>
        <taxon>Candidatus Vecturitrichaceae</taxon>
        <taxon>Candidatus Vecturithrix</taxon>
    </lineage>
</organism>
<dbReference type="PANTHER" id="PTHR46268">
    <property type="entry name" value="STRESS RESPONSE PROTEIN NHAX"/>
    <property type="match status" value="1"/>
</dbReference>
<reference evidence="3 4" key="1">
    <citation type="journal article" date="2015" name="PeerJ">
        <title>First genomic representation of candidate bacterial phylum KSB3 points to enhanced environmental sensing as a trigger of wastewater bulking.</title>
        <authorList>
            <person name="Sekiguchi Y."/>
            <person name="Ohashi A."/>
            <person name="Parks D.H."/>
            <person name="Yamauchi T."/>
            <person name="Tyson G.W."/>
            <person name="Hugenholtz P."/>
        </authorList>
    </citation>
    <scope>NUCLEOTIDE SEQUENCE [LARGE SCALE GENOMIC DNA]</scope>
</reference>
<dbReference type="CDD" id="cd00293">
    <property type="entry name" value="USP-like"/>
    <property type="match status" value="2"/>
</dbReference>
<gene>
    <name evidence="3" type="ORF">U27_03791</name>
</gene>
<comment type="similarity">
    <text evidence="1">Belongs to the universal stress protein A family.</text>
</comment>
<dbReference type="Gene3D" id="3.40.50.620">
    <property type="entry name" value="HUPs"/>
    <property type="match status" value="2"/>
</dbReference>
<dbReference type="Proteomes" id="UP000030661">
    <property type="component" value="Unassembled WGS sequence"/>
</dbReference>
<dbReference type="PANTHER" id="PTHR46268:SF26">
    <property type="entry name" value="UNIVERSAL STRESS PROTEIN MJ0577"/>
    <property type="match status" value="1"/>
</dbReference>
<dbReference type="SUPFAM" id="SSF52402">
    <property type="entry name" value="Adenine nucleotide alpha hydrolases-like"/>
    <property type="match status" value="2"/>
</dbReference>
<dbReference type="AlphaFoldDB" id="A0A081BWX2"/>
<dbReference type="InterPro" id="IPR014729">
    <property type="entry name" value="Rossmann-like_a/b/a_fold"/>
</dbReference>
<proteinExistence type="inferred from homology"/>
<feature type="domain" description="UspA" evidence="2">
    <location>
        <begin position="1"/>
        <end position="129"/>
    </location>
</feature>
<dbReference type="HOGENOM" id="CLU_049301_2_0_0"/>
<dbReference type="Pfam" id="PF00582">
    <property type="entry name" value="Usp"/>
    <property type="match status" value="2"/>
</dbReference>